<organism evidence="4">
    <name type="scientific">bioreactor metagenome</name>
    <dbReference type="NCBI Taxonomy" id="1076179"/>
    <lineage>
        <taxon>unclassified sequences</taxon>
        <taxon>metagenomes</taxon>
        <taxon>ecological metagenomes</taxon>
    </lineage>
</organism>
<dbReference type="Gene3D" id="3.40.50.2300">
    <property type="match status" value="1"/>
</dbReference>
<dbReference type="PROSITE" id="PS50110">
    <property type="entry name" value="RESPONSE_REGULATORY"/>
    <property type="match status" value="1"/>
</dbReference>
<proteinExistence type="predicted"/>
<evidence type="ECO:0000259" key="2">
    <source>
        <dbReference type="PROSITE" id="PS50110"/>
    </source>
</evidence>
<dbReference type="Pfam" id="PF00072">
    <property type="entry name" value="Response_reg"/>
    <property type="match status" value="1"/>
</dbReference>
<dbReference type="InterPro" id="IPR000160">
    <property type="entry name" value="GGDEF_dom"/>
</dbReference>
<evidence type="ECO:0000256" key="1">
    <source>
        <dbReference type="SAM" id="Phobius"/>
    </source>
</evidence>
<dbReference type="SUPFAM" id="SSF52172">
    <property type="entry name" value="CheY-like"/>
    <property type="match status" value="1"/>
</dbReference>
<dbReference type="GO" id="GO:0000160">
    <property type="term" value="P:phosphorelay signal transduction system"/>
    <property type="evidence" value="ECO:0007669"/>
    <property type="project" value="InterPro"/>
</dbReference>
<keyword evidence="1" id="KW-0472">Membrane</keyword>
<dbReference type="CDD" id="cd00156">
    <property type="entry name" value="REC"/>
    <property type="match status" value="1"/>
</dbReference>
<keyword evidence="1" id="KW-1133">Transmembrane helix</keyword>
<reference evidence="4" key="1">
    <citation type="submission" date="2019-08" db="EMBL/GenBank/DDBJ databases">
        <authorList>
            <person name="Kucharzyk K."/>
            <person name="Murdoch R.W."/>
            <person name="Higgins S."/>
            <person name="Loffler F."/>
        </authorList>
    </citation>
    <scope>NUCLEOTIDE SEQUENCE</scope>
</reference>
<gene>
    <name evidence="4" type="primary">rssB_39</name>
    <name evidence="4" type="ORF">SDC9_120682</name>
</gene>
<feature type="transmembrane region" description="Helical" evidence="1">
    <location>
        <begin position="6"/>
        <end position="28"/>
    </location>
</feature>
<name>A0A645C9U4_9ZZZZ</name>
<dbReference type="InterPro" id="IPR011006">
    <property type="entry name" value="CheY-like_superfamily"/>
</dbReference>
<dbReference type="InterPro" id="IPR050469">
    <property type="entry name" value="Diguanylate_Cyclase"/>
</dbReference>
<comment type="caution">
    <text evidence="4">The sequence shown here is derived from an EMBL/GenBank/DDBJ whole genome shotgun (WGS) entry which is preliminary data.</text>
</comment>
<dbReference type="SUPFAM" id="SSF55073">
    <property type="entry name" value="Nucleotide cyclase"/>
    <property type="match status" value="1"/>
</dbReference>
<keyword evidence="1" id="KW-0812">Transmembrane</keyword>
<feature type="domain" description="Response regulatory" evidence="2">
    <location>
        <begin position="213"/>
        <end position="328"/>
    </location>
</feature>
<dbReference type="InterPro" id="IPR029787">
    <property type="entry name" value="Nucleotide_cyclase"/>
</dbReference>
<dbReference type="EMBL" id="VSSQ01025514">
    <property type="protein sequence ID" value="MPM73700.1"/>
    <property type="molecule type" value="Genomic_DNA"/>
</dbReference>
<dbReference type="GO" id="GO:0052621">
    <property type="term" value="F:diguanylate cyclase activity"/>
    <property type="evidence" value="ECO:0007669"/>
    <property type="project" value="TreeGrafter"/>
</dbReference>
<feature type="domain" description="GGDEF" evidence="3">
    <location>
        <begin position="70"/>
        <end position="203"/>
    </location>
</feature>
<dbReference type="CDD" id="cd01949">
    <property type="entry name" value="GGDEF"/>
    <property type="match status" value="1"/>
</dbReference>
<sequence length="337" mass="38664">MFQNDLFNSLVGITVSFVVAWITMSLRVESYNSKNKYRQLSTIDALTGVLNKNNCEREIKEYLYKQEDNQKCSLIIIDIDNFKMVNDRLGHQIGDEVLERVGRLLIHSFDTTDIIGRIGGDEFAILMDNVSDKYLLKKKCEFLNLRAETMSERVNFHIGFSMGVAIQKESRVTYEEMFKSADDALYEAKAFCKGQYIIHTVSRYNQVDNDKKIMLISVCNQLDRSILANKFINEFKIIEASNCEETLNNLCIYSENVNIVILDMMMPQKKGYKLLKYMKSRDSVSNIPVIAIEPRESMKKKAIDLGAAGVLYKPIDENELKLSIMNALKNTNKTTAE</sequence>
<dbReference type="SMART" id="SM00267">
    <property type="entry name" value="GGDEF"/>
    <property type="match status" value="1"/>
</dbReference>
<dbReference type="AlphaFoldDB" id="A0A645C9U4"/>
<accession>A0A645C9U4</accession>
<protein>
    <submittedName>
        <fullName evidence="4">Regulator of RpoS</fullName>
    </submittedName>
</protein>
<dbReference type="InterPro" id="IPR001789">
    <property type="entry name" value="Sig_transdc_resp-reg_receiver"/>
</dbReference>
<dbReference type="Pfam" id="PF00990">
    <property type="entry name" value="GGDEF"/>
    <property type="match status" value="1"/>
</dbReference>
<dbReference type="InterPro" id="IPR043128">
    <property type="entry name" value="Rev_trsase/Diguanyl_cyclase"/>
</dbReference>
<dbReference type="PANTHER" id="PTHR45138:SF9">
    <property type="entry name" value="DIGUANYLATE CYCLASE DGCM-RELATED"/>
    <property type="match status" value="1"/>
</dbReference>
<evidence type="ECO:0000313" key="4">
    <source>
        <dbReference type="EMBL" id="MPM73700.1"/>
    </source>
</evidence>
<dbReference type="PANTHER" id="PTHR45138">
    <property type="entry name" value="REGULATORY COMPONENTS OF SENSORY TRANSDUCTION SYSTEM"/>
    <property type="match status" value="1"/>
</dbReference>
<evidence type="ECO:0000259" key="3">
    <source>
        <dbReference type="PROSITE" id="PS50887"/>
    </source>
</evidence>
<dbReference type="NCBIfam" id="TIGR00254">
    <property type="entry name" value="GGDEF"/>
    <property type="match status" value="1"/>
</dbReference>
<dbReference type="Gene3D" id="3.30.70.270">
    <property type="match status" value="1"/>
</dbReference>
<dbReference type="PROSITE" id="PS50887">
    <property type="entry name" value="GGDEF"/>
    <property type="match status" value="1"/>
</dbReference>
<dbReference type="SMART" id="SM00448">
    <property type="entry name" value="REC"/>
    <property type="match status" value="1"/>
</dbReference>